<proteinExistence type="predicted"/>
<reference evidence="2 4" key="1">
    <citation type="submission" date="2017-11" db="EMBL/GenBank/DDBJ databases">
        <title>The genome of Rhizophagus clarus HR1 reveals common genetic basis of auxotrophy among arbuscular mycorrhizal fungi.</title>
        <authorList>
            <person name="Kobayashi Y."/>
        </authorList>
    </citation>
    <scope>NUCLEOTIDE SEQUENCE [LARGE SCALE GENOMIC DNA]</scope>
    <source>
        <strain evidence="2 4">HR1</strain>
    </source>
</reference>
<keyword evidence="4" id="KW-1185">Reference proteome</keyword>
<protein>
    <submittedName>
        <fullName evidence="2">Uncharacterized protein</fullName>
    </submittedName>
</protein>
<dbReference type="Proteomes" id="UP000615446">
    <property type="component" value="Unassembled WGS sequence"/>
</dbReference>
<evidence type="ECO:0000313" key="3">
    <source>
        <dbReference type="EMBL" id="GES98373.1"/>
    </source>
</evidence>
<name>A0A2Z6QIM7_9GLOM</name>
<comment type="caution">
    <text evidence="2">The sequence shown here is derived from an EMBL/GenBank/DDBJ whole genome shotgun (WGS) entry which is preliminary data.</text>
</comment>
<accession>A0A2Z6QIM7</accession>
<reference evidence="3" key="2">
    <citation type="submission" date="2019-10" db="EMBL/GenBank/DDBJ databases">
        <title>Conservation and host-specific expression of non-tandemly repeated heterogenous ribosome RNA gene in arbuscular mycorrhizal fungi.</title>
        <authorList>
            <person name="Maeda T."/>
            <person name="Kobayashi Y."/>
            <person name="Nakagawa T."/>
            <person name="Ezawa T."/>
            <person name="Yamaguchi K."/>
            <person name="Bino T."/>
            <person name="Nishimoto Y."/>
            <person name="Shigenobu S."/>
            <person name="Kawaguchi M."/>
        </authorList>
    </citation>
    <scope>NUCLEOTIDE SEQUENCE</scope>
    <source>
        <strain evidence="3">HR1</strain>
    </source>
</reference>
<dbReference type="Proteomes" id="UP000247702">
    <property type="component" value="Unassembled WGS sequence"/>
</dbReference>
<feature type="region of interest" description="Disordered" evidence="1">
    <location>
        <begin position="256"/>
        <end position="281"/>
    </location>
</feature>
<feature type="compositionally biased region" description="Basic residues" evidence="1">
    <location>
        <begin position="190"/>
        <end position="202"/>
    </location>
</feature>
<evidence type="ECO:0000313" key="2">
    <source>
        <dbReference type="EMBL" id="GBB88562.1"/>
    </source>
</evidence>
<feature type="region of interest" description="Disordered" evidence="1">
    <location>
        <begin position="190"/>
        <end position="211"/>
    </location>
</feature>
<dbReference type="EMBL" id="BEXD01000569">
    <property type="protein sequence ID" value="GBB88562.1"/>
    <property type="molecule type" value="Genomic_DNA"/>
</dbReference>
<evidence type="ECO:0000313" key="4">
    <source>
        <dbReference type="Proteomes" id="UP000247702"/>
    </source>
</evidence>
<evidence type="ECO:0000256" key="1">
    <source>
        <dbReference type="SAM" id="MobiDB-lite"/>
    </source>
</evidence>
<dbReference type="EMBL" id="BLAL01000266">
    <property type="protein sequence ID" value="GES98373.1"/>
    <property type="molecule type" value="Genomic_DNA"/>
</dbReference>
<sequence length="295" mass="33522">MKKGFLLTKLVQKIASTSSTTQVIPTSILKSLSTNCYYDVIVDFFSGLIKRNPSTIFNSITMTDLSAIDEFLNTYKDQVVPMEKLLLGLSQNSCFLIITQFLATFLNLFLLDDENQKIFLMDSEIHQVMEYARKLFPNIADLGDPMYQSDASMNFDMLDADYIRSLDDSSGTILLRNVTPIFVTHLTKSQKRSAKKRTRKEKQKLQLQTPSGLDEQVVPTFSIESPEYTPSKPSGSKTVTFNTSLFTSPFTPFKLQLKRDSKPQSTPNNNGKKLKQKETDNMLKNRNVIITRYVS</sequence>
<dbReference type="AlphaFoldDB" id="A0A2Z6QIM7"/>
<organism evidence="2 4">
    <name type="scientific">Rhizophagus clarus</name>
    <dbReference type="NCBI Taxonomy" id="94130"/>
    <lineage>
        <taxon>Eukaryota</taxon>
        <taxon>Fungi</taxon>
        <taxon>Fungi incertae sedis</taxon>
        <taxon>Mucoromycota</taxon>
        <taxon>Glomeromycotina</taxon>
        <taxon>Glomeromycetes</taxon>
        <taxon>Glomerales</taxon>
        <taxon>Glomeraceae</taxon>
        <taxon>Rhizophagus</taxon>
    </lineage>
</organism>
<gene>
    <name evidence="3" type="ORF">RCL2_002492700</name>
    <name evidence="2" type="ORF">RclHR1_01510013</name>
</gene>